<gene>
    <name evidence="9" type="ORF">SAMN05660835_01184</name>
</gene>
<dbReference type="SUPFAM" id="SSF101801">
    <property type="entry name" value="Surface presentation of antigens (SPOA)"/>
    <property type="match status" value="1"/>
</dbReference>
<dbReference type="Proteomes" id="UP000199411">
    <property type="component" value="Unassembled WGS sequence"/>
</dbReference>
<sequence>MKEEELVPFYNVPVNTYYELGRAKVKLRDILKWSEGSVLKLDRLSGEYIDVFIENQIFARGEVIIVDEKFSIRLSQILTPDEIMEYNIE</sequence>
<dbReference type="GO" id="GO:0006935">
    <property type="term" value="P:chemotaxis"/>
    <property type="evidence" value="ECO:0007669"/>
    <property type="project" value="UniProtKB-KW"/>
</dbReference>
<dbReference type="GO" id="GO:0003774">
    <property type="term" value="F:cytoskeletal motor activity"/>
    <property type="evidence" value="ECO:0007669"/>
    <property type="project" value="InterPro"/>
</dbReference>
<evidence type="ECO:0000256" key="2">
    <source>
        <dbReference type="ARBA" id="ARBA00009226"/>
    </source>
</evidence>
<evidence type="ECO:0000256" key="4">
    <source>
        <dbReference type="ARBA" id="ARBA00022475"/>
    </source>
</evidence>
<organism evidence="9 10">
    <name type="scientific">Desulfurella multipotens</name>
    <dbReference type="NCBI Taxonomy" id="79269"/>
    <lineage>
        <taxon>Bacteria</taxon>
        <taxon>Pseudomonadati</taxon>
        <taxon>Campylobacterota</taxon>
        <taxon>Desulfurellia</taxon>
        <taxon>Desulfurellales</taxon>
        <taxon>Desulfurellaceae</taxon>
        <taxon>Desulfurella</taxon>
    </lineage>
</organism>
<protein>
    <recommendedName>
        <fullName evidence="3">Flagellar motor switch protein FliN</fullName>
    </recommendedName>
</protein>
<dbReference type="PANTHER" id="PTHR43484:SF1">
    <property type="entry name" value="FLAGELLAR MOTOR SWITCH PROTEIN FLIN"/>
    <property type="match status" value="1"/>
</dbReference>
<dbReference type="OrthoDB" id="9773459at2"/>
<dbReference type="Gene3D" id="2.30.330.10">
    <property type="entry name" value="SpoA-like"/>
    <property type="match status" value="1"/>
</dbReference>
<dbReference type="InterPro" id="IPR051469">
    <property type="entry name" value="FliN/MopA/SpaO"/>
</dbReference>
<dbReference type="AlphaFoldDB" id="A0A1G6NGP5"/>
<keyword evidence="9" id="KW-0969">Cilium</keyword>
<evidence type="ECO:0000256" key="5">
    <source>
        <dbReference type="ARBA" id="ARBA00022500"/>
    </source>
</evidence>
<accession>A0A1G6NGP5</accession>
<evidence type="ECO:0000313" key="9">
    <source>
        <dbReference type="EMBL" id="SDC66305.1"/>
    </source>
</evidence>
<comment type="subcellular location">
    <subcellularLocation>
        <location evidence="1">Cell membrane</location>
        <topology evidence="1">Peripheral membrane protein</topology>
        <orientation evidence="1">Cytoplasmic side</orientation>
    </subcellularLocation>
</comment>
<keyword evidence="4" id="KW-1003">Cell membrane</keyword>
<dbReference type="PRINTS" id="PR00956">
    <property type="entry name" value="FLGMOTORFLIN"/>
</dbReference>
<keyword evidence="5" id="KW-0145">Chemotaxis</keyword>
<dbReference type="InterPro" id="IPR036429">
    <property type="entry name" value="SpoA-like_sf"/>
</dbReference>
<dbReference type="EMBL" id="FMYU01000007">
    <property type="protein sequence ID" value="SDC66305.1"/>
    <property type="molecule type" value="Genomic_DNA"/>
</dbReference>
<dbReference type="PANTHER" id="PTHR43484">
    <property type="match status" value="1"/>
</dbReference>
<evidence type="ECO:0000256" key="6">
    <source>
        <dbReference type="ARBA" id="ARBA00022779"/>
    </source>
</evidence>
<keyword evidence="9" id="KW-0282">Flagellum</keyword>
<evidence type="ECO:0000256" key="7">
    <source>
        <dbReference type="ARBA" id="ARBA00023136"/>
    </source>
</evidence>
<dbReference type="GO" id="GO:0009425">
    <property type="term" value="C:bacterial-type flagellum basal body"/>
    <property type="evidence" value="ECO:0007669"/>
    <property type="project" value="InterPro"/>
</dbReference>
<keyword evidence="10" id="KW-1185">Reference proteome</keyword>
<comment type="similarity">
    <text evidence="2">Belongs to the FliN/MopA/SpaO family.</text>
</comment>
<feature type="domain" description="Flagellar motor switch protein FliN-like C-terminal" evidence="8">
    <location>
        <begin position="11"/>
        <end position="78"/>
    </location>
</feature>
<name>A0A1G6NGP5_9BACT</name>
<reference evidence="10" key="1">
    <citation type="submission" date="2016-10" db="EMBL/GenBank/DDBJ databases">
        <authorList>
            <person name="Varghese N."/>
            <person name="Submissions S."/>
        </authorList>
    </citation>
    <scope>NUCLEOTIDE SEQUENCE [LARGE SCALE GENOMIC DNA]</scope>
    <source>
        <strain evidence="10">DSM 8415</strain>
    </source>
</reference>
<dbReference type="InterPro" id="IPR001543">
    <property type="entry name" value="FliN-like_C"/>
</dbReference>
<dbReference type="Pfam" id="PF01052">
    <property type="entry name" value="FliMN_C"/>
    <property type="match status" value="1"/>
</dbReference>
<keyword evidence="7" id="KW-0472">Membrane</keyword>
<dbReference type="GO" id="GO:0005886">
    <property type="term" value="C:plasma membrane"/>
    <property type="evidence" value="ECO:0007669"/>
    <property type="project" value="UniProtKB-SubCell"/>
</dbReference>
<keyword evidence="9" id="KW-0966">Cell projection</keyword>
<keyword evidence="6" id="KW-0283">Flagellar rotation</keyword>
<dbReference type="RefSeq" id="WP_025392783.1">
    <property type="nucleotide sequence ID" value="NZ_FMYU01000007.1"/>
</dbReference>
<evidence type="ECO:0000259" key="8">
    <source>
        <dbReference type="Pfam" id="PF01052"/>
    </source>
</evidence>
<evidence type="ECO:0000313" key="10">
    <source>
        <dbReference type="Proteomes" id="UP000199411"/>
    </source>
</evidence>
<dbReference type="InterPro" id="IPR001172">
    <property type="entry name" value="FliN_T3SS_HrcQb"/>
</dbReference>
<dbReference type="GO" id="GO:0071973">
    <property type="term" value="P:bacterial-type flagellum-dependent cell motility"/>
    <property type="evidence" value="ECO:0007669"/>
    <property type="project" value="InterPro"/>
</dbReference>
<proteinExistence type="inferred from homology"/>
<evidence type="ECO:0000256" key="1">
    <source>
        <dbReference type="ARBA" id="ARBA00004413"/>
    </source>
</evidence>
<evidence type="ECO:0000256" key="3">
    <source>
        <dbReference type="ARBA" id="ARBA00021897"/>
    </source>
</evidence>